<keyword evidence="1" id="KW-0472">Membrane</keyword>
<gene>
    <name evidence="2" type="ORF">R3P38DRAFT_3048452</name>
</gene>
<proteinExistence type="predicted"/>
<feature type="non-terminal residue" evidence="2">
    <location>
        <position position="171"/>
    </location>
</feature>
<feature type="transmembrane region" description="Helical" evidence="1">
    <location>
        <begin position="78"/>
        <end position="105"/>
    </location>
</feature>
<evidence type="ECO:0000313" key="3">
    <source>
        <dbReference type="Proteomes" id="UP001362999"/>
    </source>
</evidence>
<sequence length="171" mass="19937">MQKYTYANQVSRIRESELLFGTILLRYSRVGWMTSSFDEADPGESRSIKFTNPLNQKTARTAFRDWTFLIPRKLFNRVLMNLILVLNIVQVEYGPLSMCRIIILIDRSYQAQTYQRAWQWALGKPVIKLSLIQSLIFLLYCGPQKSNHSRCLNHLYVSDRGPARAWESMGP</sequence>
<dbReference type="Proteomes" id="UP001362999">
    <property type="component" value="Unassembled WGS sequence"/>
</dbReference>
<accession>A0AAW0A6L4</accession>
<organism evidence="2 3">
    <name type="scientific">Favolaschia claudopus</name>
    <dbReference type="NCBI Taxonomy" id="2862362"/>
    <lineage>
        <taxon>Eukaryota</taxon>
        <taxon>Fungi</taxon>
        <taxon>Dikarya</taxon>
        <taxon>Basidiomycota</taxon>
        <taxon>Agaricomycotina</taxon>
        <taxon>Agaricomycetes</taxon>
        <taxon>Agaricomycetidae</taxon>
        <taxon>Agaricales</taxon>
        <taxon>Marasmiineae</taxon>
        <taxon>Mycenaceae</taxon>
        <taxon>Favolaschia</taxon>
    </lineage>
</organism>
<keyword evidence="3" id="KW-1185">Reference proteome</keyword>
<comment type="caution">
    <text evidence="2">The sequence shown here is derived from an EMBL/GenBank/DDBJ whole genome shotgun (WGS) entry which is preliminary data.</text>
</comment>
<keyword evidence="1" id="KW-1133">Transmembrane helix</keyword>
<feature type="transmembrane region" description="Helical" evidence="1">
    <location>
        <begin position="117"/>
        <end position="140"/>
    </location>
</feature>
<dbReference type="EMBL" id="JAWWNJ010000083">
    <property type="protein sequence ID" value="KAK7001311.1"/>
    <property type="molecule type" value="Genomic_DNA"/>
</dbReference>
<reference evidence="2 3" key="1">
    <citation type="journal article" date="2024" name="J Genomics">
        <title>Draft genome sequencing and assembly of Favolaschia claudopus CIRM-BRFM 2984 isolated from oak limbs.</title>
        <authorList>
            <person name="Navarro D."/>
            <person name="Drula E."/>
            <person name="Chaduli D."/>
            <person name="Cazenave R."/>
            <person name="Ahrendt S."/>
            <person name="Wang J."/>
            <person name="Lipzen A."/>
            <person name="Daum C."/>
            <person name="Barry K."/>
            <person name="Grigoriev I.V."/>
            <person name="Favel A."/>
            <person name="Rosso M.N."/>
            <person name="Martin F."/>
        </authorList>
    </citation>
    <scope>NUCLEOTIDE SEQUENCE [LARGE SCALE GENOMIC DNA]</scope>
    <source>
        <strain evidence="2 3">CIRM-BRFM 2984</strain>
    </source>
</reference>
<dbReference type="AlphaFoldDB" id="A0AAW0A6L4"/>
<keyword evidence="1" id="KW-0812">Transmembrane</keyword>
<evidence type="ECO:0000313" key="2">
    <source>
        <dbReference type="EMBL" id="KAK7001311.1"/>
    </source>
</evidence>
<protein>
    <submittedName>
        <fullName evidence="2">Uncharacterized protein</fullName>
    </submittedName>
</protein>
<name>A0AAW0A6L4_9AGAR</name>
<evidence type="ECO:0000256" key="1">
    <source>
        <dbReference type="SAM" id="Phobius"/>
    </source>
</evidence>